<organism evidence="1 2">
    <name type="scientific">Gaopeijia maritima</name>
    <dbReference type="NCBI Taxonomy" id="3119007"/>
    <lineage>
        <taxon>Bacteria</taxon>
        <taxon>Pseudomonadati</taxon>
        <taxon>Gemmatimonadota</taxon>
        <taxon>Longimicrobiia</taxon>
        <taxon>Gaopeijiales</taxon>
        <taxon>Gaopeijiaceae</taxon>
        <taxon>Gaopeijia</taxon>
    </lineage>
</organism>
<dbReference type="Proteomes" id="UP001484239">
    <property type="component" value="Unassembled WGS sequence"/>
</dbReference>
<evidence type="ECO:0000313" key="1">
    <source>
        <dbReference type="EMBL" id="MEK9500278.1"/>
    </source>
</evidence>
<comment type="caution">
    <text evidence="1">The sequence shown here is derived from an EMBL/GenBank/DDBJ whole genome shotgun (WGS) entry which is preliminary data.</text>
</comment>
<sequence length="177" mass="18271">MMPAMHPRLSGTPRLRATATLGLPGVATLALPGVGTLALSGLAVATLALPGLAVAQPPAPPNPGSACFDVVLRSDAGVEFRGGIEFIFAPSISSGEDDQPWPLRGPIRSDQAALWWPLGGDSIAAMWVRDDGALWGLRLDAVPEVMQGSAVQVIPEPEPPVSLRVEAAQVTCPRDGG</sequence>
<name>A0ABU9E6A2_9BACT</name>
<dbReference type="EMBL" id="JBBHLI010000002">
    <property type="protein sequence ID" value="MEK9500278.1"/>
    <property type="molecule type" value="Genomic_DNA"/>
</dbReference>
<evidence type="ECO:0000313" key="2">
    <source>
        <dbReference type="Proteomes" id="UP001484239"/>
    </source>
</evidence>
<accession>A0ABU9E6A2</accession>
<protein>
    <submittedName>
        <fullName evidence="1">Uncharacterized protein</fullName>
    </submittedName>
</protein>
<proteinExistence type="predicted"/>
<gene>
    <name evidence="1" type="ORF">WI372_04755</name>
</gene>
<dbReference type="RefSeq" id="WP_405284921.1">
    <property type="nucleotide sequence ID" value="NZ_CP144380.1"/>
</dbReference>
<reference evidence="1 2" key="1">
    <citation type="submission" date="2024-02" db="EMBL/GenBank/DDBJ databases">
        <title>A novel Gemmatimonadota bacterium.</title>
        <authorList>
            <person name="Du Z.-J."/>
            <person name="Ye Y.-Q."/>
        </authorList>
    </citation>
    <scope>NUCLEOTIDE SEQUENCE [LARGE SCALE GENOMIC DNA]</scope>
    <source>
        <strain evidence="1 2">DH-20</strain>
    </source>
</reference>
<keyword evidence="2" id="KW-1185">Reference proteome</keyword>